<comment type="function">
    <text evidence="2">Purine nucleoside enzyme that catalyzes the phosphorolysis of adenosine and inosine nucleosides, yielding D-ribose 1-phosphate and the respective free bases, adenine and hypoxanthine. Also catalyzes the phosphorolysis of S-methyl-5'-thioadenosine into adenine and S-methyl-5-thio-alpha-D-ribose 1-phosphate. Also has adenosine deaminase activity.</text>
</comment>
<reference evidence="11" key="1">
    <citation type="submission" date="2019-09" db="EMBL/GenBank/DDBJ databases">
        <title>Characterisation of the sponge microbiome using genome-centric metagenomics.</title>
        <authorList>
            <person name="Engelberts J.P."/>
            <person name="Robbins S.J."/>
            <person name="De Goeij J.M."/>
            <person name="Aranda M."/>
            <person name="Bell S.C."/>
            <person name="Webster N.S."/>
        </authorList>
    </citation>
    <scope>NUCLEOTIDE SEQUENCE</scope>
    <source>
        <strain evidence="11">SB0675_bin_29</strain>
    </source>
</reference>
<evidence type="ECO:0000256" key="9">
    <source>
        <dbReference type="ARBA" id="ARBA00048968"/>
    </source>
</evidence>
<protein>
    <submittedName>
        <fullName evidence="11">Laccase domain-containing protein</fullName>
    </submittedName>
</protein>
<dbReference type="PANTHER" id="PTHR30616">
    <property type="entry name" value="UNCHARACTERIZED PROTEIN YFIH"/>
    <property type="match status" value="1"/>
</dbReference>
<dbReference type="Pfam" id="PF02578">
    <property type="entry name" value="Cu-oxidase_4"/>
    <property type="match status" value="1"/>
</dbReference>
<keyword evidence="5" id="KW-0479">Metal-binding</keyword>
<evidence type="ECO:0000256" key="5">
    <source>
        <dbReference type="ARBA" id="ARBA00022723"/>
    </source>
</evidence>
<evidence type="ECO:0000313" key="11">
    <source>
        <dbReference type="EMBL" id="MYH60732.1"/>
    </source>
</evidence>
<comment type="catalytic activity">
    <reaction evidence="8">
        <text>adenosine + H2O + H(+) = inosine + NH4(+)</text>
        <dbReference type="Rhea" id="RHEA:24408"/>
        <dbReference type="ChEBI" id="CHEBI:15377"/>
        <dbReference type="ChEBI" id="CHEBI:15378"/>
        <dbReference type="ChEBI" id="CHEBI:16335"/>
        <dbReference type="ChEBI" id="CHEBI:17596"/>
        <dbReference type="ChEBI" id="CHEBI:28938"/>
        <dbReference type="EC" id="3.5.4.4"/>
    </reaction>
    <physiologicalReaction direction="left-to-right" evidence="8">
        <dbReference type="Rhea" id="RHEA:24409"/>
    </physiologicalReaction>
</comment>
<dbReference type="InterPro" id="IPR038371">
    <property type="entry name" value="Cu_polyphenol_OxRdtase_sf"/>
</dbReference>
<evidence type="ECO:0000256" key="3">
    <source>
        <dbReference type="ARBA" id="ARBA00007353"/>
    </source>
</evidence>
<evidence type="ECO:0000256" key="6">
    <source>
        <dbReference type="ARBA" id="ARBA00022801"/>
    </source>
</evidence>
<comment type="catalytic activity">
    <reaction evidence="10">
        <text>S-methyl-5'-thioadenosine + phosphate = 5-(methylsulfanyl)-alpha-D-ribose 1-phosphate + adenine</text>
        <dbReference type="Rhea" id="RHEA:11852"/>
        <dbReference type="ChEBI" id="CHEBI:16708"/>
        <dbReference type="ChEBI" id="CHEBI:17509"/>
        <dbReference type="ChEBI" id="CHEBI:43474"/>
        <dbReference type="ChEBI" id="CHEBI:58533"/>
        <dbReference type="EC" id="2.4.2.28"/>
    </reaction>
    <physiologicalReaction direction="left-to-right" evidence="10">
        <dbReference type="Rhea" id="RHEA:11853"/>
    </physiologicalReaction>
</comment>
<dbReference type="InterPro" id="IPR003730">
    <property type="entry name" value="Cu_polyphenol_OxRdtase"/>
</dbReference>
<dbReference type="SUPFAM" id="SSF64438">
    <property type="entry name" value="CNF1/YfiH-like putative cysteine hydrolases"/>
    <property type="match status" value="1"/>
</dbReference>
<dbReference type="GO" id="GO:0005507">
    <property type="term" value="F:copper ion binding"/>
    <property type="evidence" value="ECO:0007669"/>
    <property type="project" value="TreeGrafter"/>
</dbReference>
<dbReference type="InterPro" id="IPR011324">
    <property type="entry name" value="Cytotoxic_necrot_fac-like_cat"/>
</dbReference>
<evidence type="ECO:0000256" key="10">
    <source>
        <dbReference type="ARBA" id="ARBA00049893"/>
    </source>
</evidence>
<gene>
    <name evidence="11" type="ORF">F4148_02850</name>
</gene>
<proteinExistence type="inferred from homology"/>
<dbReference type="AlphaFoldDB" id="A0A6B1FSY2"/>
<dbReference type="CDD" id="cd16833">
    <property type="entry name" value="YfiH"/>
    <property type="match status" value="1"/>
</dbReference>
<accession>A0A6B1FSY2</accession>
<keyword evidence="6" id="KW-0378">Hydrolase</keyword>
<comment type="catalytic activity">
    <reaction evidence="9">
        <text>adenosine + phosphate = alpha-D-ribose 1-phosphate + adenine</text>
        <dbReference type="Rhea" id="RHEA:27642"/>
        <dbReference type="ChEBI" id="CHEBI:16335"/>
        <dbReference type="ChEBI" id="CHEBI:16708"/>
        <dbReference type="ChEBI" id="CHEBI:43474"/>
        <dbReference type="ChEBI" id="CHEBI:57720"/>
        <dbReference type="EC" id="2.4.2.1"/>
    </reaction>
    <physiologicalReaction direction="left-to-right" evidence="9">
        <dbReference type="Rhea" id="RHEA:27643"/>
    </physiologicalReaction>
</comment>
<comment type="caution">
    <text evidence="11">The sequence shown here is derived from an EMBL/GenBank/DDBJ whole genome shotgun (WGS) entry which is preliminary data.</text>
</comment>
<evidence type="ECO:0000256" key="4">
    <source>
        <dbReference type="ARBA" id="ARBA00022679"/>
    </source>
</evidence>
<evidence type="ECO:0000256" key="1">
    <source>
        <dbReference type="ARBA" id="ARBA00000553"/>
    </source>
</evidence>
<name>A0A6B1FSY2_9CHLR</name>
<keyword evidence="7" id="KW-0862">Zinc</keyword>
<evidence type="ECO:0000256" key="8">
    <source>
        <dbReference type="ARBA" id="ARBA00047989"/>
    </source>
</evidence>
<dbReference type="GO" id="GO:0017061">
    <property type="term" value="F:S-methyl-5-thioadenosine phosphorylase activity"/>
    <property type="evidence" value="ECO:0007669"/>
    <property type="project" value="UniProtKB-EC"/>
</dbReference>
<sequence>MHRICYSNGVVAYAFGSFATLPLQAHVSARHGGVSPDPWNSLNFSYSRGDERGRVLENFARFCAVLGIDPSQPVRTHQVHSTDVAEVGWDEAGSRQKGCDALITDAVGLPLFLVFADCVPIVIYDAARHALGACHAGWRGTVHGMAGAALRAMEGAYGTDAADVYVGIGPSIGPESYEVGEEVVEMAIASLPRGERYFHRRGGDGANPCFDLWQANFDQLTAAGVPEEQIELSGIDTARRTDEFYSHRAERGRCGLFGLLTWLEPRA</sequence>
<dbReference type="GO" id="GO:0016787">
    <property type="term" value="F:hydrolase activity"/>
    <property type="evidence" value="ECO:0007669"/>
    <property type="project" value="UniProtKB-KW"/>
</dbReference>
<evidence type="ECO:0000256" key="7">
    <source>
        <dbReference type="ARBA" id="ARBA00022833"/>
    </source>
</evidence>
<dbReference type="Gene3D" id="3.60.140.10">
    <property type="entry name" value="CNF1/YfiH-like putative cysteine hydrolases"/>
    <property type="match status" value="1"/>
</dbReference>
<dbReference type="PANTHER" id="PTHR30616:SF2">
    <property type="entry name" value="PURINE NUCLEOSIDE PHOSPHORYLASE LACC1"/>
    <property type="match status" value="1"/>
</dbReference>
<comment type="similarity">
    <text evidence="3">Belongs to the purine nucleoside phosphorylase YfiH/LACC1 family.</text>
</comment>
<evidence type="ECO:0000256" key="2">
    <source>
        <dbReference type="ARBA" id="ARBA00003215"/>
    </source>
</evidence>
<organism evidence="11">
    <name type="scientific">Caldilineaceae bacterium SB0675_bin_29</name>
    <dbReference type="NCBI Taxonomy" id="2605266"/>
    <lineage>
        <taxon>Bacteria</taxon>
        <taxon>Bacillati</taxon>
        <taxon>Chloroflexota</taxon>
        <taxon>Caldilineae</taxon>
        <taxon>Caldilineales</taxon>
        <taxon>Caldilineaceae</taxon>
    </lineage>
</organism>
<dbReference type="EMBL" id="VYDA01000103">
    <property type="protein sequence ID" value="MYH60732.1"/>
    <property type="molecule type" value="Genomic_DNA"/>
</dbReference>
<comment type="catalytic activity">
    <reaction evidence="1">
        <text>inosine + phosphate = alpha-D-ribose 1-phosphate + hypoxanthine</text>
        <dbReference type="Rhea" id="RHEA:27646"/>
        <dbReference type="ChEBI" id="CHEBI:17368"/>
        <dbReference type="ChEBI" id="CHEBI:17596"/>
        <dbReference type="ChEBI" id="CHEBI:43474"/>
        <dbReference type="ChEBI" id="CHEBI:57720"/>
        <dbReference type="EC" id="2.4.2.1"/>
    </reaction>
    <physiologicalReaction direction="left-to-right" evidence="1">
        <dbReference type="Rhea" id="RHEA:27647"/>
    </physiologicalReaction>
</comment>
<keyword evidence="4" id="KW-0808">Transferase</keyword>